<dbReference type="Pfam" id="PF04194">
    <property type="entry name" value="PDCD2_C"/>
    <property type="match status" value="1"/>
</dbReference>
<accession>A0A0D7BUF3</accession>
<dbReference type="EMBL" id="KN880433">
    <property type="protein sequence ID" value="KIY73870.1"/>
    <property type="molecule type" value="Genomic_DNA"/>
</dbReference>
<sequence>MAPNVEEDWSDSDDESPSEVETSVTLGVPDGPLDAPVDAADAAVSRIGGLPAFLVSPEPSISSSSCKVCHKSMELLVQMWCPMEDSPLDRAMYVWGCSSSACQKKPGSVRAWRGIRYNSEYAVKLEKKLAQRREREAAKAKAQEKKTVPAPNPFSMSTGPAAASNPFSLGNQIFGATGQPEHESHAPIVAEEDSGDVDDVDDGASDTGSDSSEHSLVTALATTTLEDSPWKSAPHYPPQYMSIDAEYIVPETKPKYPSAADVLDAADDANDNDKGTSWKSEAYENSLDIDQIFDRFSKRVQSEPEQCVRYDLGGIPLMFSKGASFDVVFPPPPAETVFSVTRGDFKASRPAKREYTSANIPPCPSCSGPRVFECQLMPNLINVLRDISADRTAKLSDDERRKLVEEELKGTATEKSMDWGTVVVFSCKNDCGADKQKKYGWCEEHVLVQWDE</sequence>
<evidence type="ECO:0000259" key="2">
    <source>
        <dbReference type="Pfam" id="PF04194"/>
    </source>
</evidence>
<evidence type="ECO:0000256" key="1">
    <source>
        <dbReference type="SAM" id="MobiDB-lite"/>
    </source>
</evidence>
<name>A0A0D7BUF3_9AGAR</name>
<dbReference type="OrthoDB" id="443682at2759"/>
<feature type="compositionally biased region" description="Low complexity" evidence="1">
    <location>
        <begin position="19"/>
        <end position="32"/>
    </location>
</feature>
<keyword evidence="4" id="KW-1185">Reference proteome</keyword>
<dbReference type="PANTHER" id="PTHR47524">
    <property type="entry name" value="20S RRNA ACCUMULATION PROTEIN 4"/>
    <property type="match status" value="1"/>
</dbReference>
<proteinExistence type="predicted"/>
<gene>
    <name evidence="3" type="ORF">CYLTODRAFT_364813</name>
</gene>
<evidence type="ECO:0000313" key="4">
    <source>
        <dbReference type="Proteomes" id="UP000054007"/>
    </source>
</evidence>
<feature type="region of interest" description="Disordered" evidence="1">
    <location>
        <begin position="191"/>
        <end position="214"/>
    </location>
</feature>
<feature type="region of interest" description="Disordered" evidence="1">
    <location>
        <begin position="134"/>
        <end position="162"/>
    </location>
</feature>
<protein>
    <recommendedName>
        <fullName evidence="2">Programmed cell death protein 2 C-terminal domain-containing protein</fullName>
    </recommendedName>
</protein>
<feature type="compositionally biased region" description="Basic and acidic residues" evidence="1">
    <location>
        <begin position="134"/>
        <end position="147"/>
    </location>
</feature>
<dbReference type="Proteomes" id="UP000054007">
    <property type="component" value="Unassembled WGS sequence"/>
</dbReference>
<feature type="compositionally biased region" description="Acidic residues" evidence="1">
    <location>
        <begin position="1"/>
        <end position="18"/>
    </location>
</feature>
<dbReference type="PANTHER" id="PTHR47524:SF1">
    <property type="entry name" value="20S RRNA ACCUMULATION PROTEIN 4"/>
    <property type="match status" value="1"/>
</dbReference>
<feature type="compositionally biased region" description="Acidic residues" evidence="1">
    <location>
        <begin position="191"/>
        <end position="204"/>
    </location>
</feature>
<dbReference type="GO" id="GO:0030490">
    <property type="term" value="P:maturation of SSU-rRNA"/>
    <property type="evidence" value="ECO:0007669"/>
    <property type="project" value="TreeGrafter"/>
</dbReference>
<feature type="region of interest" description="Disordered" evidence="1">
    <location>
        <begin position="1"/>
        <end position="32"/>
    </location>
</feature>
<organism evidence="3 4">
    <name type="scientific">Cylindrobasidium torrendii FP15055 ss-10</name>
    <dbReference type="NCBI Taxonomy" id="1314674"/>
    <lineage>
        <taxon>Eukaryota</taxon>
        <taxon>Fungi</taxon>
        <taxon>Dikarya</taxon>
        <taxon>Basidiomycota</taxon>
        <taxon>Agaricomycotina</taxon>
        <taxon>Agaricomycetes</taxon>
        <taxon>Agaricomycetidae</taxon>
        <taxon>Agaricales</taxon>
        <taxon>Marasmiineae</taxon>
        <taxon>Physalacriaceae</taxon>
        <taxon>Cylindrobasidium</taxon>
    </lineage>
</organism>
<dbReference type="InterPro" id="IPR007320">
    <property type="entry name" value="PDCD2_C"/>
</dbReference>
<feature type="domain" description="Programmed cell death protein 2 C-terminal" evidence="2">
    <location>
        <begin position="290"/>
        <end position="450"/>
    </location>
</feature>
<evidence type="ECO:0000313" key="3">
    <source>
        <dbReference type="EMBL" id="KIY73870.1"/>
    </source>
</evidence>
<dbReference type="STRING" id="1314674.A0A0D7BUF3"/>
<dbReference type="AlphaFoldDB" id="A0A0D7BUF3"/>
<dbReference type="GO" id="GO:0005737">
    <property type="term" value="C:cytoplasm"/>
    <property type="evidence" value="ECO:0007669"/>
    <property type="project" value="InterPro"/>
</dbReference>
<reference evidence="3 4" key="1">
    <citation type="journal article" date="2015" name="Fungal Genet. Biol.">
        <title>Evolution of novel wood decay mechanisms in Agaricales revealed by the genome sequences of Fistulina hepatica and Cylindrobasidium torrendii.</title>
        <authorList>
            <person name="Floudas D."/>
            <person name="Held B.W."/>
            <person name="Riley R."/>
            <person name="Nagy L.G."/>
            <person name="Koehler G."/>
            <person name="Ransdell A.S."/>
            <person name="Younus H."/>
            <person name="Chow J."/>
            <person name="Chiniquy J."/>
            <person name="Lipzen A."/>
            <person name="Tritt A."/>
            <person name="Sun H."/>
            <person name="Haridas S."/>
            <person name="LaButti K."/>
            <person name="Ohm R.A."/>
            <person name="Kues U."/>
            <person name="Blanchette R.A."/>
            <person name="Grigoriev I.V."/>
            <person name="Minto R.E."/>
            <person name="Hibbett D.S."/>
        </authorList>
    </citation>
    <scope>NUCLEOTIDE SEQUENCE [LARGE SCALE GENOMIC DNA]</scope>
    <source>
        <strain evidence="3 4">FP15055 ss-10</strain>
    </source>
</reference>